<protein>
    <submittedName>
        <fullName evidence="5">Methyltransferase family protein</fullName>
    </submittedName>
</protein>
<accession>A0A3N2DDT0</accession>
<dbReference type="InterPro" id="IPR041698">
    <property type="entry name" value="Methyltransf_25"/>
</dbReference>
<evidence type="ECO:0000259" key="4">
    <source>
        <dbReference type="Pfam" id="PF13649"/>
    </source>
</evidence>
<evidence type="ECO:0000256" key="2">
    <source>
        <dbReference type="ARBA" id="ARBA00022679"/>
    </source>
</evidence>
<feature type="domain" description="Methyltransferase" evidence="4">
    <location>
        <begin position="43"/>
        <end position="135"/>
    </location>
</feature>
<keyword evidence="1 5" id="KW-0489">Methyltransferase</keyword>
<dbReference type="OrthoDB" id="9760689at2"/>
<keyword evidence="6" id="KW-1185">Reference proteome</keyword>
<organism evidence="5 6">
    <name type="scientific">Sinobacterium caligoides</name>
    <dbReference type="NCBI Taxonomy" id="933926"/>
    <lineage>
        <taxon>Bacteria</taxon>
        <taxon>Pseudomonadati</taxon>
        <taxon>Pseudomonadota</taxon>
        <taxon>Gammaproteobacteria</taxon>
        <taxon>Cellvibrionales</taxon>
        <taxon>Spongiibacteraceae</taxon>
        <taxon>Sinobacterium</taxon>
    </lineage>
</organism>
<evidence type="ECO:0000313" key="5">
    <source>
        <dbReference type="EMBL" id="ROR97892.1"/>
    </source>
</evidence>
<dbReference type="RefSeq" id="WP_123713890.1">
    <property type="nucleotide sequence ID" value="NZ_RKHR01000008.1"/>
</dbReference>
<evidence type="ECO:0000313" key="6">
    <source>
        <dbReference type="Proteomes" id="UP000275394"/>
    </source>
</evidence>
<sequence>MIKTNEKHAFSANYSQSNDVQFQAAEHYLQSMLGNDFKYLTWLDVGCGDGKLMNAYSIDKPSILRTGIDLSARLIEEAKNNAPGTADFKVLDARELARINKSYQLVTSFFCLQWLSNCEIKQVFSAMIERLSPGGHLVIILPIDQTTLSQARQNSLKRYTQNYTIPLGVQNTAAFELIFQSACQEHNMQVVSDGLTHFKLPGGTDLFKQYISGWMSELRECDLTVQSQQEYLSDIVNCMPKNEQGEVDFSTHAYCLHASKASSS</sequence>
<dbReference type="EMBL" id="RKHR01000008">
    <property type="protein sequence ID" value="ROR97892.1"/>
    <property type="molecule type" value="Genomic_DNA"/>
</dbReference>
<dbReference type="PANTHER" id="PTHR43464:SF19">
    <property type="entry name" value="UBIQUINONE BIOSYNTHESIS O-METHYLTRANSFERASE, MITOCHONDRIAL"/>
    <property type="match status" value="1"/>
</dbReference>
<evidence type="ECO:0000256" key="1">
    <source>
        <dbReference type="ARBA" id="ARBA00022603"/>
    </source>
</evidence>
<dbReference type="GO" id="GO:0032259">
    <property type="term" value="P:methylation"/>
    <property type="evidence" value="ECO:0007669"/>
    <property type="project" value="UniProtKB-KW"/>
</dbReference>
<keyword evidence="3" id="KW-0949">S-adenosyl-L-methionine</keyword>
<dbReference type="Gene3D" id="3.40.50.150">
    <property type="entry name" value="Vaccinia Virus protein VP39"/>
    <property type="match status" value="1"/>
</dbReference>
<name>A0A3N2DDT0_9GAMM</name>
<dbReference type="PANTHER" id="PTHR43464">
    <property type="entry name" value="METHYLTRANSFERASE"/>
    <property type="match status" value="1"/>
</dbReference>
<comment type="caution">
    <text evidence="5">The sequence shown here is derived from an EMBL/GenBank/DDBJ whole genome shotgun (WGS) entry which is preliminary data.</text>
</comment>
<proteinExistence type="predicted"/>
<dbReference type="Proteomes" id="UP000275394">
    <property type="component" value="Unassembled WGS sequence"/>
</dbReference>
<dbReference type="CDD" id="cd02440">
    <property type="entry name" value="AdoMet_MTases"/>
    <property type="match status" value="1"/>
</dbReference>
<dbReference type="GO" id="GO:0008168">
    <property type="term" value="F:methyltransferase activity"/>
    <property type="evidence" value="ECO:0007669"/>
    <property type="project" value="UniProtKB-KW"/>
</dbReference>
<gene>
    <name evidence="5" type="ORF">EDC56_3560</name>
</gene>
<dbReference type="SUPFAM" id="SSF53335">
    <property type="entry name" value="S-adenosyl-L-methionine-dependent methyltransferases"/>
    <property type="match status" value="1"/>
</dbReference>
<dbReference type="Pfam" id="PF13649">
    <property type="entry name" value="Methyltransf_25"/>
    <property type="match status" value="1"/>
</dbReference>
<dbReference type="AlphaFoldDB" id="A0A3N2DDT0"/>
<reference evidence="5 6" key="1">
    <citation type="submission" date="2018-11" db="EMBL/GenBank/DDBJ databases">
        <title>Genomic Encyclopedia of Type Strains, Phase IV (KMG-IV): sequencing the most valuable type-strain genomes for metagenomic binning, comparative biology and taxonomic classification.</title>
        <authorList>
            <person name="Goeker M."/>
        </authorList>
    </citation>
    <scope>NUCLEOTIDE SEQUENCE [LARGE SCALE GENOMIC DNA]</scope>
    <source>
        <strain evidence="5 6">DSM 100316</strain>
    </source>
</reference>
<dbReference type="InterPro" id="IPR029063">
    <property type="entry name" value="SAM-dependent_MTases_sf"/>
</dbReference>
<keyword evidence="2 5" id="KW-0808">Transferase</keyword>
<evidence type="ECO:0000256" key="3">
    <source>
        <dbReference type="ARBA" id="ARBA00022691"/>
    </source>
</evidence>